<gene>
    <name evidence="1" type="ORF">RLT85_01155</name>
</gene>
<dbReference type="SUPFAM" id="SSF53474">
    <property type="entry name" value="alpha/beta-Hydrolases"/>
    <property type="match status" value="1"/>
</dbReference>
<keyword evidence="1" id="KW-0378">Hydrolase</keyword>
<dbReference type="EMBL" id="JAVRBG010000001">
    <property type="protein sequence ID" value="MDT0293235.1"/>
    <property type="molecule type" value="Genomic_DNA"/>
</dbReference>
<sequence>MNQDKLIHVYFMPGMAANPSIFEHIKLPENQFKMHWLEWKIPILKESLKEYTTRMLADVHHENPVLIGVSFGGVIVQEMSKQIRVKRLILISTVKNKFELPTSMRFAKKTALYKILPTSLVDKIEGLEKLPVGNYLTKRAQLYQQYLSVSDQTYIDWALEQMLFWDQEDTLPNVIHIHGDKDIIFPHKNIKDCITIKNGTHIMVVDRFRWFNEHLPELILEGKMKKKKVEKESVKPK</sequence>
<dbReference type="GO" id="GO:0016787">
    <property type="term" value="F:hydrolase activity"/>
    <property type="evidence" value="ECO:0007669"/>
    <property type="project" value="UniProtKB-KW"/>
</dbReference>
<organism evidence="1 2">
    <name type="scientific">Mesonia ostreae</name>
    <dbReference type="NCBI Taxonomy" id="861110"/>
    <lineage>
        <taxon>Bacteria</taxon>
        <taxon>Pseudomonadati</taxon>
        <taxon>Bacteroidota</taxon>
        <taxon>Flavobacteriia</taxon>
        <taxon>Flavobacteriales</taxon>
        <taxon>Flavobacteriaceae</taxon>
        <taxon>Mesonia</taxon>
    </lineage>
</organism>
<dbReference type="Proteomes" id="UP001182991">
    <property type="component" value="Unassembled WGS sequence"/>
</dbReference>
<reference evidence="2" key="1">
    <citation type="submission" date="2023-07" db="EMBL/GenBank/DDBJ databases">
        <title>Isolating and identifying novel microbial strains from the Mariana Trench.</title>
        <authorList>
            <person name="Fu H."/>
        </authorList>
    </citation>
    <scope>NUCLEOTIDE SEQUENCE [LARGE SCALE GENOMIC DNA]</scope>
    <source>
        <strain evidence="2">T-y2</strain>
    </source>
</reference>
<name>A0ABU2KEW6_9FLAO</name>
<evidence type="ECO:0000313" key="1">
    <source>
        <dbReference type="EMBL" id="MDT0293235.1"/>
    </source>
</evidence>
<dbReference type="RefSeq" id="WP_311400209.1">
    <property type="nucleotide sequence ID" value="NZ_JAVRBG010000001.1"/>
</dbReference>
<dbReference type="InterPro" id="IPR029058">
    <property type="entry name" value="AB_hydrolase_fold"/>
</dbReference>
<protein>
    <submittedName>
        <fullName evidence="1">Alpha/beta hydrolase</fullName>
    </submittedName>
</protein>
<accession>A0ABU2KEW6</accession>
<keyword evidence="2" id="KW-1185">Reference proteome</keyword>
<dbReference type="Gene3D" id="3.40.50.1820">
    <property type="entry name" value="alpha/beta hydrolase"/>
    <property type="match status" value="1"/>
</dbReference>
<proteinExistence type="predicted"/>
<comment type="caution">
    <text evidence="1">The sequence shown here is derived from an EMBL/GenBank/DDBJ whole genome shotgun (WGS) entry which is preliminary data.</text>
</comment>
<evidence type="ECO:0000313" key="2">
    <source>
        <dbReference type="Proteomes" id="UP001182991"/>
    </source>
</evidence>